<reference evidence="2 3" key="1">
    <citation type="submission" date="2021-02" db="EMBL/GenBank/DDBJ databases">
        <title>Genome assembly of Pseudopithomyces chartarum.</title>
        <authorList>
            <person name="Jauregui R."/>
            <person name="Singh J."/>
            <person name="Voisey C."/>
        </authorList>
    </citation>
    <scope>NUCLEOTIDE SEQUENCE [LARGE SCALE GENOMIC DNA]</scope>
    <source>
        <strain evidence="2 3">AGR01</strain>
    </source>
</reference>
<feature type="compositionally biased region" description="Polar residues" evidence="1">
    <location>
        <begin position="291"/>
        <end position="301"/>
    </location>
</feature>
<keyword evidence="3" id="KW-1185">Reference proteome</keyword>
<name>A0AAN6M1P8_9PLEO</name>
<comment type="caution">
    <text evidence="2">The sequence shown here is derived from an EMBL/GenBank/DDBJ whole genome shotgun (WGS) entry which is preliminary data.</text>
</comment>
<dbReference type="InterPro" id="IPR011009">
    <property type="entry name" value="Kinase-like_dom_sf"/>
</dbReference>
<proteinExistence type="predicted"/>
<dbReference type="EMBL" id="WVTA01000004">
    <property type="protein sequence ID" value="KAK3214233.1"/>
    <property type="molecule type" value="Genomic_DNA"/>
</dbReference>
<accession>A0AAN6M1P8</accession>
<feature type="region of interest" description="Disordered" evidence="1">
    <location>
        <begin position="274"/>
        <end position="309"/>
    </location>
</feature>
<dbReference type="Proteomes" id="UP001280581">
    <property type="component" value="Unassembled WGS sequence"/>
</dbReference>
<gene>
    <name evidence="2" type="ORF">GRF29_28g2455872</name>
</gene>
<evidence type="ECO:0000313" key="3">
    <source>
        <dbReference type="Proteomes" id="UP001280581"/>
    </source>
</evidence>
<sequence>MVKHQLSNEGEGFSVGEHPSKMVKCHLTNKGEESLARECPGRMAKGQLTTEDEDISFGEHSTEMSKCQLTNEDEDVSAGECPTEMAEPEVAGLWNEDHWVEDKIFQKQPPEAPLINTPAADVWSIGACLHYLAFGDFLYDSDSNWLENMDPLRKEAVLNDYSKYQGSRCWFMACVPRMVTSIDKGLESRTQNPVSSHGSGAEESYRPEYSQRLDYWMKQLLDFDPEKRVTVERLMEEMIPEARAKLLELGGLKAPENLDLVFYDEPTTISAPWSSLFAEDTSSELSDPEDTSSGLSASPDSLESFELDG</sequence>
<organism evidence="2 3">
    <name type="scientific">Pseudopithomyces chartarum</name>
    <dbReference type="NCBI Taxonomy" id="1892770"/>
    <lineage>
        <taxon>Eukaryota</taxon>
        <taxon>Fungi</taxon>
        <taxon>Dikarya</taxon>
        <taxon>Ascomycota</taxon>
        <taxon>Pezizomycotina</taxon>
        <taxon>Dothideomycetes</taxon>
        <taxon>Pleosporomycetidae</taxon>
        <taxon>Pleosporales</taxon>
        <taxon>Massarineae</taxon>
        <taxon>Didymosphaeriaceae</taxon>
        <taxon>Pseudopithomyces</taxon>
    </lineage>
</organism>
<protein>
    <recommendedName>
        <fullName evidence="4">Protein kinase domain-containing protein</fullName>
    </recommendedName>
</protein>
<dbReference type="AlphaFoldDB" id="A0AAN6M1P8"/>
<evidence type="ECO:0000313" key="2">
    <source>
        <dbReference type="EMBL" id="KAK3214233.1"/>
    </source>
</evidence>
<evidence type="ECO:0000256" key="1">
    <source>
        <dbReference type="SAM" id="MobiDB-lite"/>
    </source>
</evidence>
<dbReference type="Gene3D" id="1.10.510.10">
    <property type="entry name" value="Transferase(Phosphotransferase) domain 1"/>
    <property type="match status" value="1"/>
</dbReference>
<evidence type="ECO:0008006" key="4">
    <source>
        <dbReference type="Google" id="ProtNLM"/>
    </source>
</evidence>
<dbReference type="SUPFAM" id="SSF56112">
    <property type="entry name" value="Protein kinase-like (PK-like)"/>
    <property type="match status" value="1"/>
</dbReference>